<dbReference type="Proteomes" id="UP000252182">
    <property type="component" value="Chromosome"/>
</dbReference>
<dbReference type="AlphaFoldDB" id="A0A345DEA9"/>
<keyword evidence="3" id="KW-1185">Reference proteome</keyword>
<proteinExistence type="predicted"/>
<accession>A0A345DEA9</accession>
<feature type="transmembrane region" description="Helical" evidence="1">
    <location>
        <begin position="25"/>
        <end position="44"/>
    </location>
</feature>
<evidence type="ECO:0000313" key="2">
    <source>
        <dbReference type="EMBL" id="AXF86697.1"/>
    </source>
</evidence>
<protein>
    <submittedName>
        <fullName evidence="2">Uncharacterized protein</fullName>
    </submittedName>
</protein>
<evidence type="ECO:0000313" key="3">
    <source>
        <dbReference type="Proteomes" id="UP000252182"/>
    </source>
</evidence>
<keyword evidence="1" id="KW-0472">Membrane</keyword>
<keyword evidence="1" id="KW-1133">Transmembrane helix</keyword>
<dbReference type="EMBL" id="CP031124">
    <property type="protein sequence ID" value="AXF86697.1"/>
    <property type="molecule type" value="Genomic_DNA"/>
</dbReference>
<keyword evidence="1" id="KW-0812">Transmembrane</keyword>
<dbReference type="KEGG" id="hyf:DTO96_102453"/>
<organism evidence="2 3">
    <name type="scientific">Ephemeroptericola cinctiostellae</name>
    <dbReference type="NCBI Taxonomy" id="2268024"/>
    <lineage>
        <taxon>Bacteria</taxon>
        <taxon>Pseudomonadati</taxon>
        <taxon>Pseudomonadota</taxon>
        <taxon>Betaproteobacteria</taxon>
        <taxon>Burkholderiales</taxon>
        <taxon>Burkholderiaceae</taxon>
        <taxon>Ephemeroptericola</taxon>
    </lineage>
</organism>
<sequence length="82" mass="9479">MVYTASKKAASAAFLVKEKRDHEELVALSCSTLLSFCFFARFYMRNLSRAFVSYHAPSENSLPIWGWRRILKIADIKFLCLL</sequence>
<reference evidence="3" key="1">
    <citation type="submission" date="2018-07" db="EMBL/GenBank/DDBJ databases">
        <authorList>
            <person name="Kim H."/>
        </authorList>
    </citation>
    <scope>NUCLEOTIDE SEQUENCE [LARGE SCALE GENOMIC DNA]</scope>
    <source>
        <strain evidence="3">F02</strain>
    </source>
</reference>
<dbReference type="RefSeq" id="WP_192878997.1">
    <property type="nucleotide sequence ID" value="NZ_CP031124.1"/>
</dbReference>
<gene>
    <name evidence="2" type="ORF">DTO96_102453</name>
</gene>
<evidence type="ECO:0000256" key="1">
    <source>
        <dbReference type="SAM" id="Phobius"/>
    </source>
</evidence>
<name>A0A345DEA9_9BURK</name>